<evidence type="ECO:0000259" key="3">
    <source>
        <dbReference type="Pfam" id="PF03217"/>
    </source>
</evidence>
<gene>
    <name evidence="4" type="ORF">FD03_GL001475</name>
</gene>
<dbReference type="NCBIfam" id="TIGR03715">
    <property type="entry name" value="KxYKxGKxW"/>
    <property type="match status" value="1"/>
</dbReference>
<dbReference type="OrthoDB" id="2276175at2"/>
<evidence type="ECO:0000313" key="4">
    <source>
        <dbReference type="EMBL" id="KRK79112.1"/>
    </source>
</evidence>
<dbReference type="RefSeq" id="WP_081776144.1">
    <property type="nucleotide sequence ID" value="NZ_AZDZ01000019.1"/>
</dbReference>
<dbReference type="EMBL" id="AZDZ01000019">
    <property type="protein sequence ID" value="KRK79112.1"/>
    <property type="molecule type" value="Genomic_DNA"/>
</dbReference>
<reference evidence="4 5" key="1">
    <citation type="journal article" date="2015" name="Genome Announc.">
        <title>Expanding the biotechnology potential of lactobacilli through comparative genomics of 213 strains and associated genera.</title>
        <authorList>
            <person name="Sun Z."/>
            <person name="Harris H.M."/>
            <person name="McCann A."/>
            <person name="Guo C."/>
            <person name="Argimon S."/>
            <person name="Zhang W."/>
            <person name="Yang X."/>
            <person name="Jeffery I.B."/>
            <person name="Cooney J.C."/>
            <person name="Kagawa T.F."/>
            <person name="Liu W."/>
            <person name="Song Y."/>
            <person name="Salvetti E."/>
            <person name="Wrobel A."/>
            <person name="Rasinkangas P."/>
            <person name="Parkhill J."/>
            <person name="Rea M.C."/>
            <person name="O'Sullivan O."/>
            <person name="Ritari J."/>
            <person name="Douillard F.P."/>
            <person name="Paul Ross R."/>
            <person name="Yang R."/>
            <person name="Briner A.E."/>
            <person name="Felis G.E."/>
            <person name="de Vos W.M."/>
            <person name="Barrangou R."/>
            <person name="Klaenhammer T.R."/>
            <person name="Caufield P.W."/>
            <person name="Cui Y."/>
            <person name="Zhang H."/>
            <person name="O'Toole P.W."/>
        </authorList>
    </citation>
    <scope>NUCLEOTIDE SEQUENCE [LARGE SCALE GENOMIC DNA]</scope>
    <source>
        <strain evidence="4 5">DSM 19682</strain>
    </source>
</reference>
<dbReference type="InterPro" id="IPR024968">
    <property type="entry name" value="SlpA_C_lactobacillus"/>
</dbReference>
<dbReference type="Proteomes" id="UP000051248">
    <property type="component" value="Unassembled WGS sequence"/>
</dbReference>
<dbReference type="Pfam" id="PF03217">
    <property type="entry name" value="SlpA"/>
    <property type="match status" value="2"/>
</dbReference>
<feature type="region of interest" description="Disordered" evidence="2">
    <location>
        <begin position="477"/>
        <end position="508"/>
    </location>
</feature>
<feature type="compositionally biased region" description="Gly residues" evidence="2">
    <location>
        <begin position="479"/>
        <end position="489"/>
    </location>
</feature>
<dbReference type="InterPro" id="IPR022263">
    <property type="entry name" value="KxYKxGKxW"/>
</dbReference>
<dbReference type="eggNOG" id="COG4886">
    <property type="taxonomic scope" value="Bacteria"/>
</dbReference>
<accession>A0A0R1K763</accession>
<keyword evidence="1" id="KW-0732">Signal</keyword>
<evidence type="ECO:0000256" key="1">
    <source>
        <dbReference type="ARBA" id="ARBA00022729"/>
    </source>
</evidence>
<dbReference type="STRING" id="1423775.FD03_GL001475"/>
<dbReference type="AlphaFoldDB" id="A0A0R1K763"/>
<feature type="domain" description="S-layer protein C-terminal" evidence="3">
    <location>
        <begin position="506"/>
        <end position="565"/>
    </location>
</feature>
<organism evidence="4 5">
    <name type="scientific">Companilactobacillus nodensis DSM 19682 = JCM 14932 = NBRC 107160</name>
    <dbReference type="NCBI Taxonomy" id="1423775"/>
    <lineage>
        <taxon>Bacteria</taxon>
        <taxon>Bacillati</taxon>
        <taxon>Bacillota</taxon>
        <taxon>Bacilli</taxon>
        <taxon>Lactobacillales</taxon>
        <taxon>Lactobacillaceae</taxon>
        <taxon>Companilactobacillus</taxon>
    </lineage>
</organism>
<evidence type="ECO:0000256" key="2">
    <source>
        <dbReference type="SAM" id="MobiDB-lite"/>
    </source>
</evidence>
<evidence type="ECO:0000313" key="5">
    <source>
        <dbReference type="Proteomes" id="UP000051248"/>
    </source>
</evidence>
<dbReference type="PATRIC" id="fig|1423775.4.peg.1504"/>
<keyword evidence="5" id="KW-1185">Reference proteome</keyword>
<feature type="domain" description="S-layer protein C-terminal" evidence="3">
    <location>
        <begin position="586"/>
        <end position="629"/>
    </location>
</feature>
<proteinExistence type="predicted"/>
<comment type="caution">
    <text evidence="4">The sequence shown here is derived from an EMBL/GenBank/DDBJ whole genome shotgun (WGS) entry which is preliminary data.</text>
</comment>
<sequence>MMRFQQLKHDSNVVEKKKMYKSGKTWVVMSSLAVVGGFTLFGVGNGAGTVVQAADVGSASSVVGDTDDNTYKLVHSESPDADMTDYDWGVYSINGNDHNLQLRIGNVGLTYELLSLQDDSTPYWSRYAQDITEVEVDGVLNSNKEFSGLFKSLPNVKKISGLNNINVDNATTITHLFDGDRNLTSIDISDWNMSKVTSTNSNFAGTDMLSSLTLGKNSVLHIGDLPTTYTKDGVVYKIGDWQNSSDSSEMLNSEELAGKYAATSTQESNFTWIPVGTEVAPSYYVQYFDAGKMDGDSIYSDTAKLYPGNPGEYANLTNNELKLSSINHLIAGYSADSVTDTSAQIVSDGNDGYMIKVGVQKLDPVNISVSQQIGSDKATDASFTIPVNDTEYTYDNSVSDPSNTKLDTAKSTIKIGDAEQSFDDYIAANPDLTDKSVNAVISYAINAQLQNKANKVFGDADAGTTPITVNAVYTKDSTSGGGSSSGGGSNSSNNNNNSDADKGTTTKVKQTVGTTTKVVNVYDKKGKLITNRALAKNTGWLSDQEYKLNGTPYYRVATNEYVKASDVYVYVSQKNIVRVHDDRIGYLVDSKGNKITNRALKESTDWVTDRYTTINGEKYYRVATNEFVNESYVSLV</sequence>
<name>A0A0R1K763_9LACO</name>
<protein>
    <recommendedName>
        <fullName evidence="3">S-layer protein C-terminal domain-containing protein</fullName>
    </recommendedName>
</protein>